<dbReference type="RefSeq" id="WP_194449308.1">
    <property type="nucleotide sequence ID" value="NZ_CP063849.1"/>
</dbReference>
<evidence type="ECO:0000256" key="2">
    <source>
        <dbReference type="ARBA" id="ARBA00022692"/>
    </source>
</evidence>
<dbReference type="Proteomes" id="UP000593892">
    <property type="component" value="Chromosome"/>
</dbReference>
<keyword evidence="9" id="KW-1185">Reference proteome</keyword>
<name>A0A7S7NPY5_PALFE</name>
<organism evidence="8 9">
    <name type="scientific">Paludibaculum fermentans</name>
    <dbReference type="NCBI Taxonomy" id="1473598"/>
    <lineage>
        <taxon>Bacteria</taxon>
        <taxon>Pseudomonadati</taxon>
        <taxon>Acidobacteriota</taxon>
        <taxon>Terriglobia</taxon>
        <taxon>Bryobacterales</taxon>
        <taxon>Bryobacteraceae</taxon>
        <taxon>Paludibaculum</taxon>
    </lineage>
</organism>
<feature type="compositionally biased region" description="Basic and acidic residues" evidence="5">
    <location>
        <begin position="117"/>
        <end position="132"/>
    </location>
</feature>
<dbReference type="KEGG" id="pfer:IRI77_33630"/>
<protein>
    <submittedName>
        <fullName evidence="8">Energy transducer TonB</fullName>
    </submittedName>
</protein>
<feature type="region of interest" description="Disordered" evidence="5">
    <location>
        <begin position="61"/>
        <end position="138"/>
    </location>
</feature>
<evidence type="ECO:0000256" key="4">
    <source>
        <dbReference type="ARBA" id="ARBA00023136"/>
    </source>
</evidence>
<comment type="subcellular location">
    <subcellularLocation>
        <location evidence="1">Membrane</location>
        <topology evidence="1">Single-pass membrane protein</topology>
    </subcellularLocation>
</comment>
<keyword evidence="4 6" id="KW-0472">Membrane</keyword>
<evidence type="ECO:0000256" key="5">
    <source>
        <dbReference type="SAM" id="MobiDB-lite"/>
    </source>
</evidence>
<feature type="compositionally biased region" description="Basic and acidic residues" evidence="5">
    <location>
        <begin position="87"/>
        <end position="106"/>
    </location>
</feature>
<sequence length="262" mass="28354">MDQHVDVLAERDSLKRPLIGSLVLHGALFGTIGLLTVFQFGKTVSWGDPNSMGGGSVSVTPVQRIPLPGRTGPKNPVAEDTESEIPEEVKPKPKTKEAVKDDREAIALKSKKKHKAERTERASNRVDKREYESNQVYSNAGQAATSPIYGMAPGSGGVGVGANSPFGSHCGAYATLLRDRVGQKWRTGQVDARIHTLPPAIITFDLARSGQVTGINVSQSSGNRTLDYSAQRAITEAAPFQPIPRECEGNPAHIEFWFQLKR</sequence>
<evidence type="ECO:0000256" key="3">
    <source>
        <dbReference type="ARBA" id="ARBA00022989"/>
    </source>
</evidence>
<dbReference type="EMBL" id="CP063849">
    <property type="protein sequence ID" value="QOY87641.1"/>
    <property type="molecule type" value="Genomic_DNA"/>
</dbReference>
<evidence type="ECO:0000313" key="8">
    <source>
        <dbReference type="EMBL" id="QOY87641.1"/>
    </source>
</evidence>
<keyword evidence="2 6" id="KW-0812">Transmembrane</keyword>
<dbReference type="Pfam" id="PF13103">
    <property type="entry name" value="TonB_2"/>
    <property type="match status" value="1"/>
</dbReference>
<feature type="transmembrane region" description="Helical" evidence="6">
    <location>
        <begin position="18"/>
        <end position="38"/>
    </location>
</feature>
<evidence type="ECO:0000313" key="9">
    <source>
        <dbReference type="Proteomes" id="UP000593892"/>
    </source>
</evidence>
<accession>A0A7S7NPY5</accession>
<dbReference type="AlphaFoldDB" id="A0A7S7NPY5"/>
<dbReference type="InterPro" id="IPR006260">
    <property type="entry name" value="TonB/TolA_C"/>
</dbReference>
<evidence type="ECO:0000259" key="7">
    <source>
        <dbReference type="PROSITE" id="PS52015"/>
    </source>
</evidence>
<dbReference type="PROSITE" id="PS52015">
    <property type="entry name" value="TONB_CTD"/>
    <property type="match status" value="1"/>
</dbReference>
<dbReference type="NCBIfam" id="TIGR01352">
    <property type="entry name" value="tonB_Cterm"/>
    <property type="match status" value="1"/>
</dbReference>
<keyword evidence="3 6" id="KW-1133">Transmembrane helix</keyword>
<reference evidence="8 9" key="1">
    <citation type="submission" date="2020-10" db="EMBL/GenBank/DDBJ databases">
        <title>Complete genome sequence of Paludibaculum fermentans P105T, a facultatively anaerobic acidobacterium capable of dissimilatory Fe(III) reduction.</title>
        <authorList>
            <person name="Dedysh S.N."/>
            <person name="Beletsky A.V."/>
            <person name="Kulichevskaya I.S."/>
            <person name="Mardanov A.V."/>
            <person name="Ravin N.V."/>
        </authorList>
    </citation>
    <scope>NUCLEOTIDE SEQUENCE [LARGE SCALE GENOMIC DNA]</scope>
    <source>
        <strain evidence="8 9">P105</strain>
    </source>
</reference>
<dbReference type="InterPro" id="IPR037682">
    <property type="entry name" value="TonB_C"/>
</dbReference>
<feature type="domain" description="TonB C-terminal" evidence="7">
    <location>
        <begin position="172"/>
        <end position="262"/>
    </location>
</feature>
<evidence type="ECO:0000256" key="1">
    <source>
        <dbReference type="ARBA" id="ARBA00004167"/>
    </source>
</evidence>
<dbReference type="Gene3D" id="3.30.1150.10">
    <property type="match status" value="1"/>
</dbReference>
<dbReference type="GO" id="GO:0016020">
    <property type="term" value="C:membrane"/>
    <property type="evidence" value="ECO:0007669"/>
    <property type="project" value="UniProtKB-SubCell"/>
</dbReference>
<proteinExistence type="predicted"/>
<dbReference type="GO" id="GO:0055085">
    <property type="term" value="P:transmembrane transport"/>
    <property type="evidence" value="ECO:0007669"/>
    <property type="project" value="InterPro"/>
</dbReference>
<dbReference type="SUPFAM" id="SSF74653">
    <property type="entry name" value="TolA/TonB C-terminal domain"/>
    <property type="match status" value="1"/>
</dbReference>
<gene>
    <name evidence="8" type="ORF">IRI77_33630</name>
</gene>
<evidence type="ECO:0000256" key="6">
    <source>
        <dbReference type="SAM" id="Phobius"/>
    </source>
</evidence>